<feature type="domain" description="Inositolphosphotransferase Aur1/Ipt1" evidence="6">
    <location>
        <begin position="118"/>
        <end position="301"/>
    </location>
</feature>
<dbReference type="PANTHER" id="PTHR31310">
    <property type="match status" value="1"/>
</dbReference>
<evidence type="ECO:0000256" key="4">
    <source>
        <dbReference type="ARBA" id="ARBA00023136"/>
    </source>
</evidence>
<dbReference type="InterPro" id="IPR036938">
    <property type="entry name" value="PAP2/HPO_sf"/>
</dbReference>
<comment type="subcellular location">
    <subcellularLocation>
        <location evidence="1">Membrane</location>
        <topology evidence="1">Multi-pass membrane protein</topology>
    </subcellularLocation>
</comment>
<evidence type="ECO:0000256" key="1">
    <source>
        <dbReference type="ARBA" id="ARBA00004141"/>
    </source>
</evidence>
<keyword evidence="3 5" id="KW-1133">Transmembrane helix</keyword>
<dbReference type="Proteomes" id="UP000198981">
    <property type="component" value="Unassembled WGS sequence"/>
</dbReference>
<feature type="transmembrane region" description="Helical" evidence="5">
    <location>
        <begin position="269"/>
        <end position="289"/>
    </location>
</feature>
<dbReference type="RefSeq" id="WP_243470030.1">
    <property type="nucleotide sequence ID" value="NZ_FMUH01000005.1"/>
</dbReference>
<dbReference type="GO" id="GO:0016020">
    <property type="term" value="C:membrane"/>
    <property type="evidence" value="ECO:0007669"/>
    <property type="project" value="UniProtKB-SubCell"/>
</dbReference>
<evidence type="ECO:0000313" key="8">
    <source>
        <dbReference type="Proteomes" id="UP000198981"/>
    </source>
</evidence>
<dbReference type="SUPFAM" id="SSF48317">
    <property type="entry name" value="Acid phosphatase/Vanadium-dependent haloperoxidase"/>
    <property type="match status" value="1"/>
</dbReference>
<dbReference type="InterPro" id="IPR026841">
    <property type="entry name" value="Aur1/Ipt1"/>
</dbReference>
<dbReference type="CDD" id="cd03386">
    <property type="entry name" value="PAP2_Aur1_like"/>
    <property type="match status" value="1"/>
</dbReference>
<protein>
    <submittedName>
        <fullName evidence="7">PAP2 superfamily protein</fullName>
    </submittedName>
</protein>
<feature type="transmembrane region" description="Helical" evidence="5">
    <location>
        <begin position="238"/>
        <end position="257"/>
    </location>
</feature>
<dbReference type="STRING" id="1960309.SAMN03159343_3369"/>
<evidence type="ECO:0000259" key="6">
    <source>
        <dbReference type="Pfam" id="PF14378"/>
    </source>
</evidence>
<dbReference type="Gene3D" id="1.20.144.10">
    <property type="entry name" value="Phosphatidic acid phosphatase type 2/haloperoxidase"/>
    <property type="match status" value="1"/>
</dbReference>
<dbReference type="Pfam" id="PF14378">
    <property type="entry name" value="PAP2_3"/>
    <property type="match status" value="1"/>
</dbReference>
<feature type="transmembrane region" description="Helical" evidence="5">
    <location>
        <begin position="295"/>
        <end position="315"/>
    </location>
</feature>
<dbReference type="InterPro" id="IPR052185">
    <property type="entry name" value="IPC_Synthase-Related"/>
</dbReference>
<feature type="transmembrane region" description="Helical" evidence="5">
    <location>
        <begin position="176"/>
        <end position="194"/>
    </location>
</feature>
<keyword evidence="2 5" id="KW-0812">Transmembrane</keyword>
<keyword evidence="8" id="KW-1185">Reference proteome</keyword>
<name>A0A1G4YQX0_9ACTN</name>
<proteinExistence type="predicted"/>
<dbReference type="EMBL" id="FMUH01000005">
    <property type="protein sequence ID" value="SCX55801.1"/>
    <property type="molecule type" value="Genomic_DNA"/>
</dbReference>
<organism evidence="7 8">
    <name type="scientific">Klenkia marina</name>
    <dbReference type="NCBI Taxonomy" id="1960309"/>
    <lineage>
        <taxon>Bacteria</taxon>
        <taxon>Bacillati</taxon>
        <taxon>Actinomycetota</taxon>
        <taxon>Actinomycetes</taxon>
        <taxon>Geodermatophilales</taxon>
        <taxon>Geodermatophilaceae</taxon>
        <taxon>Klenkia</taxon>
    </lineage>
</organism>
<evidence type="ECO:0000256" key="3">
    <source>
        <dbReference type="ARBA" id="ARBA00022989"/>
    </source>
</evidence>
<dbReference type="AlphaFoldDB" id="A0A1G4YQX0"/>
<evidence type="ECO:0000256" key="5">
    <source>
        <dbReference type="SAM" id="Phobius"/>
    </source>
</evidence>
<feature type="transmembrane region" description="Helical" evidence="5">
    <location>
        <begin position="139"/>
        <end position="164"/>
    </location>
</feature>
<evidence type="ECO:0000256" key="2">
    <source>
        <dbReference type="ARBA" id="ARBA00022692"/>
    </source>
</evidence>
<reference evidence="8" key="1">
    <citation type="submission" date="2016-10" db="EMBL/GenBank/DDBJ databases">
        <authorList>
            <person name="Varghese N."/>
            <person name="Submissions S."/>
        </authorList>
    </citation>
    <scope>NUCLEOTIDE SEQUENCE [LARGE SCALE GENOMIC DNA]</scope>
    <source>
        <strain evidence="8">DSM 45722</strain>
    </source>
</reference>
<keyword evidence="4 5" id="KW-0472">Membrane</keyword>
<sequence length="337" mass="35789">MTTTALPATEVAVPVVLPGPLPARDRGRLVRAGLSTVHLAAFTALCAVNGLPTDRLSILLWVLSGLGCRCAGRGWRSGVRLLADWVPLGAVLLLYDASRGIANTLGAPVHVAEPAAADAWLFGAVPTVWLQAHLTAPGWLAVAVTLVYSSHFVVTPLVLAVLWVRDRARWGRYARLVVALSLAGLATYVLYPAAPPWLAAREGVVGEVHRTSGDGWAVLGLPRAGALLHAGQGQVNPVAAVPSLHTAFAVLMCLFAYRLARHRWQRALLVAYAVTMPLVLVWSGEHYVVDTLLGAVYAAGVCLLVPRAGTGARRVQRGLQRRLRRPAVSVTATTLRG</sequence>
<accession>A0A1G4YQX0</accession>
<dbReference type="PANTHER" id="PTHR31310:SF7">
    <property type="entry name" value="PA-PHOSPHATASE RELATED-FAMILY PROTEIN DDB_G0268928"/>
    <property type="match status" value="1"/>
</dbReference>
<gene>
    <name evidence="7" type="ORF">SAMN03159343_3369</name>
</gene>
<evidence type="ECO:0000313" key="7">
    <source>
        <dbReference type="EMBL" id="SCX55801.1"/>
    </source>
</evidence>